<evidence type="ECO:0000256" key="2">
    <source>
        <dbReference type="ARBA" id="ARBA00022679"/>
    </source>
</evidence>
<evidence type="ECO:0000256" key="6">
    <source>
        <dbReference type="PROSITE-ProRule" id="PRU10141"/>
    </source>
</evidence>
<dbReference type="Proteomes" id="UP000327118">
    <property type="component" value="Unassembled WGS sequence"/>
</dbReference>
<name>A0A5N6YVE0_9EURO</name>
<feature type="domain" description="Protein kinase" evidence="7">
    <location>
        <begin position="90"/>
        <end position="457"/>
    </location>
</feature>
<dbReference type="Pfam" id="PF00069">
    <property type="entry name" value="Pkinase"/>
    <property type="match status" value="1"/>
</dbReference>
<keyword evidence="3 6" id="KW-0547">Nucleotide-binding</keyword>
<dbReference type="PANTHER" id="PTHR45646:SF11">
    <property type="entry name" value="SERINE_THREONINE-PROTEIN KINASE DOA"/>
    <property type="match status" value="1"/>
</dbReference>
<keyword evidence="9" id="KW-1185">Reference proteome</keyword>
<reference evidence="9" key="1">
    <citation type="submission" date="2019-04" db="EMBL/GenBank/DDBJ databases">
        <title>Friends and foes A comparative genomics studyof 23 Aspergillus species from section Flavi.</title>
        <authorList>
            <consortium name="DOE Joint Genome Institute"/>
            <person name="Kjaerbolling I."/>
            <person name="Vesth T."/>
            <person name="Frisvad J.C."/>
            <person name="Nybo J.L."/>
            <person name="Theobald S."/>
            <person name="Kildgaard S."/>
            <person name="Isbrandt T."/>
            <person name="Kuo A."/>
            <person name="Sato A."/>
            <person name="Lyhne E.K."/>
            <person name="Kogle M.E."/>
            <person name="Wiebenga A."/>
            <person name="Kun R.S."/>
            <person name="Lubbers R.J."/>
            <person name="Makela M.R."/>
            <person name="Barry K."/>
            <person name="Chovatia M."/>
            <person name="Clum A."/>
            <person name="Daum C."/>
            <person name="Haridas S."/>
            <person name="He G."/>
            <person name="LaButti K."/>
            <person name="Lipzen A."/>
            <person name="Mondo S."/>
            <person name="Riley R."/>
            <person name="Salamov A."/>
            <person name="Simmons B.A."/>
            <person name="Magnuson J.K."/>
            <person name="Henrissat B."/>
            <person name="Mortensen U.H."/>
            <person name="Larsen T.O."/>
            <person name="Devries R.P."/>
            <person name="Grigoriev I.V."/>
            <person name="Machida M."/>
            <person name="Baker S.E."/>
            <person name="Andersen M.R."/>
        </authorList>
    </citation>
    <scope>NUCLEOTIDE SEQUENCE [LARGE SCALE GENOMIC DNA]</scope>
    <source>
        <strain evidence="9">CBS 553.77</strain>
    </source>
</reference>
<accession>A0A5N6YVE0</accession>
<dbReference type="InterPro" id="IPR051175">
    <property type="entry name" value="CLK_kinases"/>
</dbReference>
<dbReference type="PANTHER" id="PTHR45646">
    <property type="entry name" value="SERINE/THREONINE-PROTEIN KINASE DOA-RELATED"/>
    <property type="match status" value="1"/>
</dbReference>
<dbReference type="Gene3D" id="1.10.510.10">
    <property type="entry name" value="Transferase(Phosphotransferase) domain 1"/>
    <property type="match status" value="1"/>
</dbReference>
<dbReference type="SMART" id="SM00220">
    <property type="entry name" value="S_TKc"/>
    <property type="match status" value="1"/>
</dbReference>
<evidence type="ECO:0000256" key="1">
    <source>
        <dbReference type="ARBA" id="ARBA00022527"/>
    </source>
</evidence>
<dbReference type="InterPro" id="IPR017441">
    <property type="entry name" value="Protein_kinase_ATP_BS"/>
</dbReference>
<feature type="binding site" evidence="6">
    <location>
        <position position="119"/>
    </location>
    <ligand>
        <name>ATP</name>
        <dbReference type="ChEBI" id="CHEBI:30616"/>
    </ligand>
</feature>
<dbReference type="GO" id="GO:0004674">
    <property type="term" value="F:protein serine/threonine kinase activity"/>
    <property type="evidence" value="ECO:0007669"/>
    <property type="project" value="UniProtKB-KW"/>
</dbReference>
<dbReference type="SUPFAM" id="SSF56112">
    <property type="entry name" value="Protein kinase-like (PK-like)"/>
    <property type="match status" value="1"/>
</dbReference>
<gene>
    <name evidence="8" type="ORF">BDV28DRAFT_141292</name>
</gene>
<dbReference type="EMBL" id="ML739310">
    <property type="protein sequence ID" value="KAE8349407.1"/>
    <property type="molecule type" value="Genomic_DNA"/>
</dbReference>
<sequence length="474" mass="54078">MRRPCFFLIRTLPLCPYFPHRFLVANKAGRPHFYRQLSRDFSVTASQSTAPKMSTSRVLYEPIESVERMEYYQEGGYHPVQIGDHFHDRYRVVHKLGHGTYSTIWLARDEISNRYVAVKICTADSDPLEADVLSQLSEPLKSSDIGIAMIPSILDRFNIQGPNGNHACLVTSPARMSLSEAKNGSWIGLFQIDVARALAAQLVTVIRYMHSQGFVHGDLHRGNILLQPQSDFDKLSTEEIYELYGEPELEPVNRLDGQTLPLGVPKHGVVPIWLGESSEKVTLPEARIILADFGQTFSPTREKRFESHTPLLIRPPEARFEPTVPLTFSSDIWTLACTIWDIVAQRSLFEGFLTNEDDMTCQQIAALGPLPTEWWEKWEGRGNHFTDDGEPNNRATSQYRSLEDAFELTIQQPRNQAGMPPLESSERDALFAMLRPMLSFRPENRLSAQQILESEWMVKWAIPEYEKIRSSQEN</sequence>
<dbReference type="PROSITE" id="PS50011">
    <property type="entry name" value="PROTEIN_KINASE_DOM"/>
    <property type="match status" value="1"/>
</dbReference>
<dbReference type="GO" id="GO:0043484">
    <property type="term" value="P:regulation of RNA splicing"/>
    <property type="evidence" value="ECO:0007669"/>
    <property type="project" value="TreeGrafter"/>
</dbReference>
<dbReference type="GO" id="GO:0005524">
    <property type="term" value="F:ATP binding"/>
    <property type="evidence" value="ECO:0007669"/>
    <property type="project" value="UniProtKB-UniRule"/>
</dbReference>
<evidence type="ECO:0000313" key="9">
    <source>
        <dbReference type="Proteomes" id="UP000327118"/>
    </source>
</evidence>
<dbReference type="OrthoDB" id="5979581at2759"/>
<proteinExistence type="predicted"/>
<dbReference type="InterPro" id="IPR000719">
    <property type="entry name" value="Prot_kinase_dom"/>
</dbReference>
<organism evidence="8 9">
    <name type="scientific">Aspergillus coremiiformis</name>
    <dbReference type="NCBI Taxonomy" id="138285"/>
    <lineage>
        <taxon>Eukaryota</taxon>
        <taxon>Fungi</taxon>
        <taxon>Dikarya</taxon>
        <taxon>Ascomycota</taxon>
        <taxon>Pezizomycotina</taxon>
        <taxon>Eurotiomycetes</taxon>
        <taxon>Eurotiomycetidae</taxon>
        <taxon>Eurotiales</taxon>
        <taxon>Aspergillaceae</taxon>
        <taxon>Aspergillus</taxon>
        <taxon>Aspergillus subgen. Circumdati</taxon>
    </lineage>
</organism>
<keyword evidence="5 6" id="KW-0067">ATP-binding</keyword>
<evidence type="ECO:0000259" key="7">
    <source>
        <dbReference type="PROSITE" id="PS50011"/>
    </source>
</evidence>
<evidence type="ECO:0000256" key="3">
    <source>
        <dbReference type="ARBA" id="ARBA00022741"/>
    </source>
</evidence>
<keyword evidence="4 8" id="KW-0418">Kinase</keyword>
<evidence type="ECO:0000313" key="8">
    <source>
        <dbReference type="EMBL" id="KAE8349407.1"/>
    </source>
</evidence>
<keyword evidence="2" id="KW-0808">Transferase</keyword>
<evidence type="ECO:0000256" key="4">
    <source>
        <dbReference type="ARBA" id="ARBA00022777"/>
    </source>
</evidence>
<keyword evidence="1" id="KW-0723">Serine/threonine-protein kinase</keyword>
<dbReference type="InterPro" id="IPR011009">
    <property type="entry name" value="Kinase-like_dom_sf"/>
</dbReference>
<dbReference type="AlphaFoldDB" id="A0A5N6YVE0"/>
<evidence type="ECO:0000256" key="5">
    <source>
        <dbReference type="ARBA" id="ARBA00022840"/>
    </source>
</evidence>
<dbReference type="GO" id="GO:0005634">
    <property type="term" value="C:nucleus"/>
    <property type="evidence" value="ECO:0007669"/>
    <property type="project" value="TreeGrafter"/>
</dbReference>
<protein>
    <submittedName>
        <fullName evidence="8">Kinase-like domain-containing protein</fullName>
    </submittedName>
</protein>
<dbReference type="Gene3D" id="3.30.200.20">
    <property type="entry name" value="Phosphorylase Kinase, domain 1"/>
    <property type="match status" value="1"/>
</dbReference>
<dbReference type="PROSITE" id="PS00107">
    <property type="entry name" value="PROTEIN_KINASE_ATP"/>
    <property type="match status" value="1"/>
</dbReference>